<comment type="caution">
    <text evidence="2">The sequence shown here is derived from an EMBL/GenBank/DDBJ whole genome shotgun (WGS) entry which is preliminary data.</text>
</comment>
<accession>A0AAJ0EB33</accession>
<name>A0AAJ0EB33_9PEZI</name>
<protein>
    <submittedName>
        <fullName evidence="2">Uncharacterized protein</fullName>
    </submittedName>
</protein>
<feature type="region of interest" description="Disordered" evidence="1">
    <location>
        <begin position="82"/>
        <end position="110"/>
    </location>
</feature>
<sequence length="159" mass="17929">MNLMRFRCREMCYSFCIDAASVVNVTENDKKTRTRTKKMQENKNLVVSGYPRRSYFRMPSYRVCVVFHPVLFCAVMKSKRGNQNSRERRKKEKRQAGVGQAGRHSPLSSLPSSLSLSRVLLSLLSRPLSSRTLILTECSELLFSPSPGFAATASNRGGS</sequence>
<dbReference type="Proteomes" id="UP001243989">
    <property type="component" value="Unassembled WGS sequence"/>
</dbReference>
<keyword evidence="3" id="KW-1185">Reference proteome</keyword>
<dbReference type="RefSeq" id="XP_060439277.1">
    <property type="nucleotide sequence ID" value="XM_060591455.1"/>
</dbReference>
<organism evidence="2 3">
    <name type="scientific">Colletotrichum phormii</name>
    <dbReference type="NCBI Taxonomy" id="359342"/>
    <lineage>
        <taxon>Eukaryota</taxon>
        <taxon>Fungi</taxon>
        <taxon>Dikarya</taxon>
        <taxon>Ascomycota</taxon>
        <taxon>Pezizomycotina</taxon>
        <taxon>Sordariomycetes</taxon>
        <taxon>Hypocreomycetidae</taxon>
        <taxon>Glomerellales</taxon>
        <taxon>Glomerellaceae</taxon>
        <taxon>Colletotrichum</taxon>
        <taxon>Colletotrichum acutatum species complex</taxon>
    </lineage>
</organism>
<dbReference type="GeneID" id="85476317"/>
<evidence type="ECO:0000256" key="1">
    <source>
        <dbReference type="SAM" id="MobiDB-lite"/>
    </source>
</evidence>
<dbReference type="AlphaFoldDB" id="A0AAJ0EB33"/>
<evidence type="ECO:0000313" key="3">
    <source>
        <dbReference type="Proteomes" id="UP001243989"/>
    </source>
</evidence>
<proteinExistence type="predicted"/>
<dbReference type="EMBL" id="JAHMHQ010000030">
    <property type="protein sequence ID" value="KAK1623282.1"/>
    <property type="molecule type" value="Genomic_DNA"/>
</dbReference>
<evidence type="ECO:0000313" key="2">
    <source>
        <dbReference type="EMBL" id="KAK1623282.1"/>
    </source>
</evidence>
<reference evidence="2" key="1">
    <citation type="submission" date="2021-06" db="EMBL/GenBank/DDBJ databases">
        <title>Comparative genomics, transcriptomics and evolutionary studies reveal genomic signatures of adaptation to plant cell wall in hemibiotrophic fungi.</title>
        <authorList>
            <consortium name="DOE Joint Genome Institute"/>
            <person name="Baroncelli R."/>
            <person name="Diaz J.F."/>
            <person name="Benocci T."/>
            <person name="Peng M."/>
            <person name="Battaglia E."/>
            <person name="Haridas S."/>
            <person name="Andreopoulos W."/>
            <person name="Labutti K."/>
            <person name="Pangilinan J."/>
            <person name="Floch G.L."/>
            <person name="Makela M.R."/>
            <person name="Henrissat B."/>
            <person name="Grigoriev I.V."/>
            <person name="Crouch J.A."/>
            <person name="De Vries R.P."/>
            <person name="Sukno S.A."/>
            <person name="Thon M.R."/>
        </authorList>
    </citation>
    <scope>NUCLEOTIDE SEQUENCE</scope>
    <source>
        <strain evidence="2">CBS 102054</strain>
    </source>
</reference>
<gene>
    <name evidence="2" type="ORF">BDP81DRAFT_439930</name>
</gene>